<feature type="region of interest" description="Disordered" evidence="3">
    <location>
        <begin position="48"/>
        <end position="67"/>
    </location>
</feature>
<accession>A0AAV8VKF0</accession>
<dbReference type="Pfam" id="PF13359">
    <property type="entry name" value="DDE_Tnp_4"/>
    <property type="match status" value="1"/>
</dbReference>
<evidence type="ECO:0000256" key="1">
    <source>
        <dbReference type="ARBA" id="ARBA00001968"/>
    </source>
</evidence>
<comment type="caution">
    <text evidence="5">The sequence shown here is derived from an EMBL/GenBank/DDBJ whole genome shotgun (WGS) entry which is preliminary data.</text>
</comment>
<dbReference type="InterPro" id="IPR027806">
    <property type="entry name" value="HARBI1_dom"/>
</dbReference>
<gene>
    <name evidence="5" type="ORF">NQ315_011276</name>
</gene>
<dbReference type="AlphaFoldDB" id="A0AAV8VKF0"/>
<proteinExistence type="predicted"/>
<feature type="domain" description="DDE Tnp4" evidence="4">
    <location>
        <begin position="4"/>
        <end position="66"/>
    </location>
</feature>
<dbReference type="EMBL" id="JANEYG010000074">
    <property type="protein sequence ID" value="KAJ8914291.1"/>
    <property type="molecule type" value="Genomic_DNA"/>
</dbReference>
<name>A0AAV8VKF0_9CUCU</name>
<evidence type="ECO:0000259" key="4">
    <source>
        <dbReference type="Pfam" id="PF13359"/>
    </source>
</evidence>
<protein>
    <recommendedName>
        <fullName evidence="4">DDE Tnp4 domain-containing protein</fullName>
    </recommendedName>
</protein>
<evidence type="ECO:0000313" key="6">
    <source>
        <dbReference type="Proteomes" id="UP001159042"/>
    </source>
</evidence>
<evidence type="ECO:0000313" key="5">
    <source>
        <dbReference type="EMBL" id="KAJ8914291.1"/>
    </source>
</evidence>
<dbReference type="GO" id="GO:0046872">
    <property type="term" value="F:metal ion binding"/>
    <property type="evidence" value="ECO:0007669"/>
    <property type="project" value="UniProtKB-KW"/>
</dbReference>
<comment type="cofactor">
    <cofactor evidence="1">
        <name>a divalent metal cation</name>
        <dbReference type="ChEBI" id="CHEBI:60240"/>
    </cofactor>
</comment>
<organism evidence="5 6">
    <name type="scientific">Exocentrus adspersus</name>
    <dbReference type="NCBI Taxonomy" id="1586481"/>
    <lineage>
        <taxon>Eukaryota</taxon>
        <taxon>Metazoa</taxon>
        <taxon>Ecdysozoa</taxon>
        <taxon>Arthropoda</taxon>
        <taxon>Hexapoda</taxon>
        <taxon>Insecta</taxon>
        <taxon>Pterygota</taxon>
        <taxon>Neoptera</taxon>
        <taxon>Endopterygota</taxon>
        <taxon>Coleoptera</taxon>
        <taxon>Polyphaga</taxon>
        <taxon>Cucujiformia</taxon>
        <taxon>Chrysomeloidea</taxon>
        <taxon>Cerambycidae</taxon>
        <taxon>Lamiinae</taxon>
        <taxon>Acanthocinini</taxon>
        <taxon>Exocentrus</taxon>
    </lineage>
</organism>
<sequence>MYFPRSVHDTRIWKESPISTVLEEIYRQNPNETFYLLGDSGYPLRPWLQTPLRDPEPDSPEERYNRK</sequence>
<evidence type="ECO:0000256" key="3">
    <source>
        <dbReference type="SAM" id="MobiDB-lite"/>
    </source>
</evidence>
<dbReference type="Proteomes" id="UP001159042">
    <property type="component" value="Unassembled WGS sequence"/>
</dbReference>
<keyword evidence="6" id="KW-1185">Reference proteome</keyword>
<feature type="compositionally biased region" description="Basic and acidic residues" evidence="3">
    <location>
        <begin position="53"/>
        <end position="67"/>
    </location>
</feature>
<keyword evidence="2" id="KW-0479">Metal-binding</keyword>
<reference evidence="5 6" key="1">
    <citation type="journal article" date="2023" name="Insect Mol. Biol.">
        <title>Genome sequencing provides insights into the evolution of gene families encoding plant cell wall-degrading enzymes in longhorned beetles.</title>
        <authorList>
            <person name="Shin N.R."/>
            <person name="Okamura Y."/>
            <person name="Kirsch R."/>
            <person name="Pauchet Y."/>
        </authorList>
    </citation>
    <scope>NUCLEOTIDE SEQUENCE [LARGE SCALE GENOMIC DNA]</scope>
    <source>
        <strain evidence="5">EAD_L_NR</strain>
    </source>
</reference>
<evidence type="ECO:0000256" key="2">
    <source>
        <dbReference type="ARBA" id="ARBA00022723"/>
    </source>
</evidence>